<dbReference type="EMBL" id="JADEWL010000096">
    <property type="protein sequence ID" value="MBE9215343.1"/>
    <property type="molecule type" value="Genomic_DNA"/>
</dbReference>
<evidence type="ECO:0000256" key="1">
    <source>
        <dbReference type="SAM" id="Phobius"/>
    </source>
</evidence>
<dbReference type="GO" id="GO:0016020">
    <property type="term" value="C:membrane"/>
    <property type="evidence" value="ECO:0007669"/>
    <property type="project" value="InterPro"/>
</dbReference>
<dbReference type="SUPFAM" id="SSF82861">
    <property type="entry name" value="Mechanosensitive channel protein MscS (YggB), transmembrane region"/>
    <property type="match status" value="1"/>
</dbReference>
<dbReference type="Pfam" id="PF00924">
    <property type="entry name" value="MS_channel_2nd"/>
    <property type="match status" value="1"/>
</dbReference>
<feature type="transmembrane region" description="Helical" evidence="1">
    <location>
        <begin position="144"/>
        <end position="163"/>
    </location>
</feature>
<dbReference type="InterPro" id="IPR011014">
    <property type="entry name" value="MscS_channel_TM-2"/>
</dbReference>
<feature type="transmembrane region" description="Helical" evidence="1">
    <location>
        <begin position="169"/>
        <end position="188"/>
    </location>
</feature>
<dbReference type="InterPro" id="IPR010920">
    <property type="entry name" value="LSM_dom_sf"/>
</dbReference>
<dbReference type="InterPro" id="IPR006685">
    <property type="entry name" value="MscS_channel_2nd"/>
</dbReference>
<dbReference type="PANTHER" id="PTHR30566:SF5">
    <property type="entry name" value="MECHANOSENSITIVE ION CHANNEL PROTEIN 1, MITOCHONDRIAL-RELATED"/>
    <property type="match status" value="1"/>
</dbReference>
<feature type="transmembrane region" description="Helical" evidence="1">
    <location>
        <begin position="59"/>
        <end position="79"/>
    </location>
</feature>
<feature type="domain" description="Mechanosensitive ion channel MscS" evidence="2">
    <location>
        <begin position="186"/>
        <end position="255"/>
    </location>
</feature>
<gene>
    <name evidence="3" type="ORF">IQ247_22210</name>
</gene>
<feature type="transmembrane region" description="Helical" evidence="1">
    <location>
        <begin position="24"/>
        <end position="47"/>
    </location>
</feature>
<dbReference type="SUPFAM" id="SSF50182">
    <property type="entry name" value="Sm-like ribonucleoproteins"/>
    <property type="match status" value="1"/>
</dbReference>
<dbReference type="GO" id="GO:0055085">
    <property type="term" value="P:transmembrane transport"/>
    <property type="evidence" value="ECO:0007669"/>
    <property type="project" value="InterPro"/>
</dbReference>
<evidence type="ECO:0000313" key="4">
    <source>
        <dbReference type="Proteomes" id="UP000620559"/>
    </source>
</evidence>
<dbReference type="Gene3D" id="1.10.287.1260">
    <property type="match status" value="1"/>
</dbReference>
<name>A0A8J7F699_9CYAN</name>
<dbReference type="RefSeq" id="WP_193923395.1">
    <property type="nucleotide sequence ID" value="NZ_JADEWL010000096.1"/>
</dbReference>
<keyword evidence="1" id="KW-0812">Transmembrane</keyword>
<keyword evidence="1" id="KW-0472">Membrane</keyword>
<dbReference type="Proteomes" id="UP000620559">
    <property type="component" value="Unassembled WGS sequence"/>
</dbReference>
<evidence type="ECO:0000259" key="2">
    <source>
        <dbReference type="Pfam" id="PF00924"/>
    </source>
</evidence>
<accession>A0A8J7F699</accession>
<dbReference type="PANTHER" id="PTHR30566">
    <property type="entry name" value="YNAI-RELATED MECHANOSENSITIVE ION CHANNEL"/>
    <property type="match status" value="1"/>
</dbReference>
<protein>
    <submittedName>
        <fullName evidence="3">Mechanosensitive ion channel</fullName>
    </submittedName>
</protein>
<keyword evidence="1" id="KW-1133">Transmembrane helix</keyword>
<dbReference type="AlphaFoldDB" id="A0A8J7F699"/>
<comment type="caution">
    <text evidence="3">The sequence shown here is derived from an EMBL/GenBank/DDBJ whole genome shotgun (WGS) entry which is preliminary data.</text>
</comment>
<feature type="transmembrane region" description="Helical" evidence="1">
    <location>
        <begin position="99"/>
        <end position="123"/>
    </location>
</feature>
<evidence type="ECO:0000313" key="3">
    <source>
        <dbReference type="EMBL" id="MBE9215343.1"/>
    </source>
</evidence>
<reference evidence="3" key="1">
    <citation type="submission" date="2020-10" db="EMBL/GenBank/DDBJ databases">
        <authorList>
            <person name="Castelo-Branco R."/>
            <person name="Eusebio N."/>
            <person name="Adriana R."/>
            <person name="Vieira A."/>
            <person name="Brugerolle De Fraissinette N."/>
            <person name="Rezende De Castro R."/>
            <person name="Schneider M.P."/>
            <person name="Vasconcelos V."/>
            <person name="Leao P.N."/>
        </authorList>
    </citation>
    <scope>NUCLEOTIDE SEQUENCE</scope>
    <source>
        <strain evidence="3">LEGE 06105</strain>
    </source>
</reference>
<proteinExistence type="predicted"/>
<organism evidence="3 4">
    <name type="scientific">Plectonema cf. radiosum LEGE 06105</name>
    <dbReference type="NCBI Taxonomy" id="945769"/>
    <lineage>
        <taxon>Bacteria</taxon>
        <taxon>Bacillati</taxon>
        <taxon>Cyanobacteriota</taxon>
        <taxon>Cyanophyceae</taxon>
        <taxon>Oscillatoriophycideae</taxon>
        <taxon>Oscillatoriales</taxon>
        <taxon>Microcoleaceae</taxon>
        <taxon>Plectonema</taxon>
    </lineage>
</organism>
<keyword evidence="4" id="KW-1185">Reference proteome</keyword>
<sequence length="541" mass="61816">MNILYTFDANKLLKLLLLQNIPSAFFQTLGIYLLAALLLYITLFYIVRPLVRRFDNYPILLILSVIENPLVITVALLGIKSSISKLNSSEITNWIQRSLTAGIAIALTYCLAQLFTQVITYYLRAYTKQTEAVWDNVLVPILERLLPALTYILGTFLFLEALGIDLTGIWVAFGGLTFVLGFALRDILANFFSGLVLLIDTPFQFGDVIAMPDNSLAVIKNIGLRVTKLYLVNSDSEIYIPNASLGSKDIINLSRPTPHVAKTIQLDIKVNTDQILANQILRETVLGHPDTLGKPAEKLQYIDDFQGLKEADEENISKIVAGKERLEIEEKVNIQLEKIERKFKYLIRAIQILKKGGLSEEQVKIVQKHYNQILELIGLEIIDDDSRKRNQLVEVNVDIINNTLIGLTRTWYQAWLKDPDLRIEDELTLEDEWESKLNILKNKVTRLSQKIAKPGGYETLLDEYVLNLVQWLQDEFKSSSTRWKEPAIRLSSLGSDSMQFTVKFYVDHIKLEHWERSERVANEVRREMVRRLGEAGVYNNS</sequence>